<protein>
    <submittedName>
        <fullName evidence="3">IS3 family transposase</fullName>
    </submittedName>
</protein>
<dbReference type="NCBIfam" id="NF033516">
    <property type="entry name" value="transpos_IS3"/>
    <property type="match status" value="1"/>
</dbReference>
<dbReference type="InterPro" id="IPR001584">
    <property type="entry name" value="Integrase_cat-core"/>
</dbReference>
<feature type="domain" description="Integrase catalytic" evidence="2">
    <location>
        <begin position="281"/>
        <end position="444"/>
    </location>
</feature>
<evidence type="ECO:0000259" key="2">
    <source>
        <dbReference type="PROSITE" id="PS50994"/>
    </source>
</evidence>
<dbReference type="InterPro" id="IPR012337">
    <property type="entry name" value="RNaseH-like_sf"/>
</dbReference>
<feature type="compositionally biased region" description="Basic residues" evidence="1">
    <location>
        <begin position="114"/>
        <end position="124"/>
    </location>
</feature>
<dbReference type="Proteomes" id="UP000294444">
    <property type="component" value="Chromosome"/>
</dbReference>
<evidence type="ECO:0000256" key="1">
    <source>
        <dbReference type="SAM" id="MobiDB-lite"/>
    </source>
</evidence>
<sequence length="445" mass="51662">MTKYNQSFKQEVIAFFLQNGKNCSLTRQQFQLKASTLRRWISQYNYNGINSLAVLGKKQKYSPEFKLTVIQAVKKGQFSAESACLHFGIANSEVISQWLQSFEKQGINGLFPKPKGRPAMKPKYPKMPPPPKTEEERLRYRILELEAENAYPKKVAGTQPSKNAEKVAIMKMLRVNFSLEILLHLTGLKRCSFFYHLQLKIDKNVAIRQEIVEIYRKNDGNYGYRRITLALRKMFGAINHKRVQAIMQQLDLKGKCKQRKYRSYKGEVGKIAENLLRQDFHTNAPNEKLVTDITEFKCAEGKLYLSPIKDLFNGEIIAYDLARSPNFEQIMRMMKQSVAKLPQGASPILHSDQGWQYQMAGYQAILKQNGIVQSMSRKGNCLDNSAMESFFGRLKTECYFGKRFETFEQLEQTIIHKYIHYYNHERIQVRLKGLSPVQYRTQSLN</sequence>
<proteinExistence type="predicted"/>
<gene>
    <name evidence="3" type="ORF">EXH44_10345</name>
</gene>
<evidence type="ECO:0000313" key="4">
    <source>
        <dbReference type="Proteomes" id="UP000294444"/>
    </source>
</evidence>
<dbReference type="PANTHER" id="PTHR46889">
    <property type="entry name" value="TRANSPOSASE INSF FOR INSERTION SEQUENCE IS3B-RELATED"/>
    <property type="match status" value="1"/>
</dbReference>
<accession>A0A4P7CM26</accession>
<dbReference type="SUPFAM" id="SSF53098">
    <property type="entry name" value="Ribonuclease H-like"/>
    <property type="match status" value="1"/>
</dbReference>
<evidence type="ECO:0000313" key="3">
    <source>
        <dbReference type="EMBL" id="QBQ64589.1"/>
    </source>
</evidence>
<feature type="region of interest" description="Disordered" evidence="1">
    <location>
        <begin position="114"/>
        <end position="133"/>
    </location>
</feature>
<dbReference type="InterPro" id="IPR048020">
    <property type="entry name" value="Transpos_IS3"/>
</dbReference>
<dbReference type="InterPro" id="IPR036397">
    <property type="entry name" value="RNaseH_sf"/>
</dbReference>
<dbReference type="KEGG" id="aio:EXH44_10345"/>
<dbReference type="PROSITE" id="PS50994">
    <property type="entry name" value="INTEGRASE"/>
    <property type="match status" value="1"/>
</dbReference>
<reference evidence="3 4" key="1">
    <citation type="submission" date="2019-03" db="EMBL/GenBank/DDBJ databases">
        <authorList>
            <person name="Che Y."/>
            <person name="Zhou L."/>
        </authorList>
    </citation>
    <scope>NUCLEOTIDE SEQUENCE [LARGE SCALE GENOMIC DNA]</scope>
    <source>
        <strain evidence="3 4">AIFJ1607</strain>
    </source>
</reference>
<dbReference type="EMBL" id="CP038145">
    <property type="protein sequence ID" value="QBQ64589.1"/>
    <property type="molecule type" value="Genomic_DNA"/>
</dbReference>
<name>A0A4P7CM26_9PAST</name>
<dbReference type="SUPFAM" id="SSF48295">
    <property type="entry name" value="TrpR-like"/>
    <property type="match status" value="1"/>
</dbReference>
<dbReference type="SUPFAM" id="SSF46689">
    <property type="entry name" value="Homeodomain-like"/>
    <property type="match status" value="1"/>
</dbReference>
<organism evidence="3 4">
    <name type="scientific">Actinobacillus indolicus</name>
    <dbReference type="NCBI Taxonomy" id="51049"/>
    <lineage>
        <taxon>Bacteria</taxon>
        <taxon>Pseudomonadati</taxon>
        <taxon>Pseudomonadota</taxon>
        <taxon>Gammaproteobacteria</taxon>
        <taxon>Pasteurellales</taxon>
        <taxon>Pasteurellaceae</taxon>
        <taxon>Actinobacillus</taxon>
    </lineage>
</organism>
<dbReference type="InterPro" id="IPR025948">
    <property type="entry name" value="HTH-like_dom"/>
</dbReference>
<dbReference type="Pfam" id="PF13276">
    <property type="entry name" value="HTH_21"/>
    <property type="match status" value="1"/>
</dbReference>
<dbReference type="Pfam" id="PF00665">
    <property type="entry name" value="rve"/>
    <property type="match status" value="1"/>
</dbReference>
<dbReference type="InterPro" id="IPR036388">
    <property type="entry name" value="WH-like_DNA-bd_sf"/>
</dbReference>
<dbReference type="Gene3D" id="1.10.10.10">
    <property type="entry name" value="Winged helix-like DNA-binding domain superfamily/Winged helix DNA-binding domain"/>
    <property type="match status" value="1"/>
</dbReference>
<dbReference type="PANTHER" id="PTHR46889:SF4">
    <property type="entry name" value="TRANSPOSASE INSO FOR INSERTION SEQUENCE ELEMENT IS911B-RELATED"/>
    <property type="match status" value="1"/>
</dbReference>
<dbReference type="InterPro" id="IPR050900">
    <property type="entry name" value="Transposase_IS3/IS150/IS904"/>
</dbReference>
<keyword evidence="4" id="KW-1185">Reference proteome</keyword>
<dbReference type="AlphaFoldDB" id="A0A4P7CM26"/>
<dbReference type="InterPro" id="IPR010921">
    <property type="entry name" value="Trp_repressor/repl_initiator"/>
</dbReference>
<dbReference type="InterPro" id="IPR009057">
    <property type="entry name" value="Homeodomain-like_sf"/>
</dbReference>
<dbReference type="GO" id="GO:0043565">
    <property type="term" value="F:sequence-specific DNA binding"/>
    <property type="evidence" value="ECO:0007669"/>
    <property type="project" value="InterPro"/>
</dbReference>
<dbReference type="Pfam" id="PF13333">
    <property type="entry name" value="rve_2"/>
    <property type="match status" value="1"/>
</dbReference>
<dbReference type="Pfam" id="PF13518">
    <property type="entry name" value="HTH_28"/>
    <property type="match status" value="2"/>
</dbReference>
<dbReference type="InterPro" id="IPR055247">
    <property type="entry name" value="InsJ-like_HTH"/>
</dbReference>
<dbReference type="RefSeq" id="WP_162857403.1">
    <property type="nucleotide sequence ID" value="NZ_CP038145.1"/>
</dbReference>
<dbReference type="GO" id="GO:0015074">
    <property type="term" value="P:DNA integration"/>
    <property type="evidence" value="ECO:0007669"/>
    <property type="project" value="InterPro"/>
</dbReference>
<dbReference type="Gene3D" id="3.30.420.10">
    <property type="entry name" value="Ribonuclease H-like superfamily/Ribonuclease H"/>
    <property type="match status" value="1"/>
</dbReference>